<dbReference type="OrthoDB" id="9764416at2"/>
<evidence type="ECO:0000313" key="10">
    <source>
        <dbReference type="EMBL" id="TRO78566.1"/>
    </source>
</evidence>
<feature type="transmembrane region" description="Helical" evidence="9">
    <location>
        <begin position="48"/>
        <end position="70"/>
    </location>
</feature>
<dbReference type="CDD" id="cd11480">
    <property type="entry name" value="SLC5sbd_u4"/>
    <property type="match status" value="1"/>
</dbReference>
<dbReference type="PROSITE" id="PS50283">
    <property type="entry name" value="NA_SOLUT_SYMP_3"/>
    <property type="match status" value="1"/>
</dbReference>
<evidence type="ECO:0000256" key="5">
    <source>
        <dbReference type="ARBA" id="ARBA00022692"/>
    </source>
</evidence>
<proteinExistence type="inferred from homology"/>
<dbReference type="Proteomes" id="UP000317155">
    <property type="component" value="Unassembled WGS sequence"/>
</dbReference>
<evidence type="ECO:0000256" key="8">
    <source>
        <dbReference type="RuleBase" id="RU362091"/>
    </source>
</evidence>
<dbReference type="Gene3D" id="1.20.1730.10">
    <property type="entry name" value="Sodium/glucose cotransporter"/>
    <property type="match status" value="1"/>
</dbReference>
<keyword evidence="3" id="KW-0813">Transport</keyword>
<dbReference type="RefSeq" id="WP_092054789.1">
    <property type="nucleotide sequence ID" value="NZ_FOJJ01000008.1"/>
</dbReference>
<dbReference type="GO" id="GO:0005886">
    <property type="term" value="C:plasma membrane"/>
    <property type="evidence" value="ECO:0007669"/>
    <property type="project" value="TreeGrafter"/>
</dbReference>
<dbReference type="PROSITE" id="PS00457">
    <property type="entry name" value="NA_SOLUT_SYMP_2"/>
    <property type="match status" value="1"/>
</dbReference>
<dbReference type="InterPro" id="IPR018212">
    <property type="entry name" value="Na/solute_symporter_CS"/>
</dbReference>
<name>A0A550J5R9_9BACT</name>
<evidence type="ECO:0000313" key="11">
    <source>
        <dbReference type="Proteomes" id="UP000317155"/>
    </source>
</evidence>
<comment type="subcellular location">
    <subcellularLocation>
        <location evidence="1">Membrane</location>
        <topology evidence="1">Multi-pass membrane protein</topology>
    </subcellularLocation>
</comment>
<evidence type="ECO:0000256" key="2">
    <source>
        <dbReference type="ARBA" id="ARBA00006434"/>
    </source>
</evidence>
<feature type="transmembrane region" description="Helical" evidence="9">
    <location>
        <begin position="241"/>
        <end position="263"/>
    </location>
</feature>
<dbReference type="InterPro" id="IPR038377">
    <property type="entry name" value="Na/Glc_symporter_sf"/>
</dbReference>
<feature type="transmembrane region" description="Helical" evidence="9">
    <location>
        <begin position="275"/>
        <end position="295"/>
    </location>
</feature>
<feature type="transmembrane region" description="Helical" evidence="9">
    <location>
        <begin position="332"/>
        <end position="360"/>
    </location>
</feature>
<feature type="transmembrane region" description="Helical" evidence="9">
    <location>
        <begin position="6"/>
        <end position="27"/>
    </location>
</feature>
<feature type="transmembrane region" description="Helical" evidence="9">
    <location>
        <begin position="76"/>
        <end position="96"/>
    </location>
</feature>
<feature type="transmembrane region" description="Helical" evidence="9">
    <location>
        <begin position="183"/>
        <end position="200"/>
    </location>
</feature>
<dbReference type="EMBL" id="VJVV01000016">
    <property type="protein sequence ID" value="TRO78566.1"/>
    <property type="molecule type" value="Genomic_DNA"/>
</dbReference>
<dbReference type="PANTHER" id="PTHR48086:SF5">
    <property type="entry name" value="NA(+):SOLUTE SYMPORTER (SSF FAMILY)"/>
    <property type="match status" value="1"/>
</dbReference>
<evidence type="ECO:0000256" key="6">
    <source>
        <dbReference type="ARBA" id="ARBA00022989"/>
    </source>
</evidence>
<evidence type="ECO:0000256" key="7">
    <source>
        <dbReference type="ARBA" id="ARBA00023136"/>
    </source>
</evidence>
<evidence type="ECO:0000256" key="4">
    <source>
        <dbReference type="ARBA" id="ARBA00022475"/>
    </source>
</evidence>
<sequence length="507" mass="53829">MPSEGIKLAPALLLACILALSLLVGLAGRTSKGAYYLVSGPSIGRAGIGAAIASNWMSAASFLGIAGIFYLQGYMAFAYVVGWTGGYVLLLILMAAQIRRFGKYTAPEFVEARYDSPAARCLAATITILITLIYCTAQYKGIALVFSWIFGLDYTPSLLLGTAVGIGYLVLSGTLGASRNQQFQYGILILCFIIPLMVIAKKLGYFWLLPQLGYGRALCELGQAPHHLSLAPWTSGTPYEWIALCFTLMVGTAGLPHVLSRFYTVPNLRDARWSVVWGIFFIGLLYWSAPVYAILARIAQGSAASPTDPEATRALADLIVLKAGEWAGLPSWLIGIIAVGAVIAAFSTVTGLLITGAGAFSYDIYHRLINPAADEKKRMYVAKGATLVLALLVVVLAANPPWLIAQITAVAFALAGNTLFPVFLLGIWWDRTSKQGAIAGMLTGLAVTFGALLLGPLVPGLSMILPATSSALIGAPLVILVMIGVSLATPPPSEEIRRFLAEEVHAP</sequence>
<dbReference type="InterPro" id="IPR001734">
    <property type="entry name" value="Na/solute_symporter"/>
</dbReference>
<comment type="caution">
    <text evidence="10">The sequence shown here is derived from an EMBL/GenBank/DDBJ whole genome shotgun (WGS) entry which is preliminary data.</text>
</comment>
<protein>
    <submittedName>
        <fullName evidence="10">Cation acetate symporter</fullName>
    </submittedName>
</protein>
<evidence type="ECO:0000256" key="3">
    <source>
        <dbReference type="ARBA" id="ARBA00022448"/>
    </source>
</evidence>
<feature type="transmembrane region" description="Helical" evidence="9">
    <location>
        <begin position="145"/>
        <end position="171"/>
    </location>
</feature>
<organism evidence="10 11">
    <name type="scientific">Trichloromonas acetexigens</name>
    <dbReference type="NCBI Taxonomy" id="38815"/>
    <lineage>
        <taxon>Bacteria</taxon>
        <taxon>Pseudomonadati</taxon>
        <taxon>Thermodesulfobacteriota</taxon>
        <taxon>Desulfuromonadia</taxon>
        <taxon>Desulfuromonadales</taxon>
        <taxon>Trichloromonadaceae</taxon>
        <taxon>Trichloromonas</taxon>
    </lineage>
</organism>
<comment type="similarity">
    <text evidence="2 8">Belongs to the sodium:solute symporter (SSF) (TC 2.A.21) family.</text>
</comment>
<keyword evidence="6 9" id="KW-1133">Transmembrane helix</keyword>
<feature type="transmembrane region" description="Helical" evidence="9">
    <location>
        <begin position="436"/>
        <end position="458"/>
    </location>
</feature>
<feature type="transmembrane region" description="Helical" evidence="9">
    <location>
        <begin position="117"/>
        <end position="139"/>
    </location>
</feature>
<dbReference type="InterPro" id="IPR050277">
    <property type="entry name" value="Sodium:Solute_Symporter"/>
</dbReference>
<dbReference type="GO" id="GO:0046942">
    <property type="term" value="P:carboxylic acid transport"/>
    <property type="evidence" value="ECO:0007669"/>
    <property type="project" value="UniProtKB-ARBA"/>
</dbReference>
<feature type="transmembrane region" description="Helical" evidence="9">
    <location>
        <begin position="464"/>
        <end position="488"/>
    </location>
</feature>
<keyword evidence="4" id="KW-1003">Cell membrane</keyword>
<gene>
    <name evidence="10" type="ORF">FL622_15710</name>
</gene>
<dbReference type="PANTHER" id="PTHR48086">
    <property type="entry name" value="SODIUM/PROLINE SYMPORTER-RELATED"/>
    <property type="match status" value="1"/>
</dbReference>
<reference evidence="10 11" key="1">
    <citation type="submission" date="2019-07" db="EMBL/GenBank/DDBJ databases">
        <title>Insights of Desulfuromonas acetexigens electromicrobiology.</title>
        <authorList>
            <person name="Katuri K."/>
            <person name="Sapireddy V."/>
            <person name="Shaw D.R."/>
            <person name="Saikaly P."/>
        </authorList>
    </citation>
    <scope>NUCLEOTIDE SEQUENCE [LARGE SCALE GENOMIC DNA]</scope>
    <source>
        <strain evidence="10 11">2873</strain>
    </source>
</reference>
<dbReference type="Pfam" id="PF00474">
    <property type="entry name" value="SSF"/>
    <property type="match status" value="1"/>
</dbReference>
<dbReference type="AlphaFoldDB" id="A0A550J5R9"/>
<keyword evidence="11" id="KW-1185">Reference proteome</keyword>
<evidence type="ECO:0000256" key="9">
    <source>
        <dbReference type="SAM" id="Phobius"/>
    </source>
</evidence>
<feature type="transmembrane region" description="Helical" evidence="9">
    <location>
        <begin position="404"/>
        <end position="429"/>
    </location>
</feature>
<feature type="transmembrane region" description="Helical" evidence="9">
    <location>
        <begin position="380"/>
        <end position="398"/>
    </location>
</feature>
<keyword evidence="7 9" id="KW-0472">Membrane</keyword>
<dbReference type="GO" id="GO:0022857">
    <property type="term" value="F:transmembrane transporter activity"/>
    <property type="evidence" value="ECO:0007669"/>
    <property type="project" value="InterPro"/>
</dbReference>
<evidence type="ECO:0000256" key="1">
    <source>
        <dbReference type="ARBA" id="ARBA00004141"/>
    </source>
</evidence>
<accession>A0A550J5R9</accession>
<keyword evidence="5 9" id="KW-0812">Transmembrane</keyword>